<protein>
    <submittedName>
        <fullName evidence="1">Uncharacterized protein</fullName>
    </submittedName>
</protein>
<keyword evidence="2" id="KW-1185">Reference proteome</keyword>
<reference evidence="1 2" key="1">
    <citation type="journal article" date="2011" name="BMC Genomics">
        <title>Insight into cross-talk between intra-amoebal pathogens.</title>
        <authorList>
            <person name="Gimenez G."/>
            <person name="Bertelli C."/>
            <person name="Moliner C."/>
            <person name="Robert C."/>
            <person name="Raoult D."/>
            <person name="Fournier P.E."/>
            <person name="Greub G."/>
        </authorList>
    </citation>
    <scope>NUCLEOTIDE SEQUENCE [LARGE SCALE GENOMIC DNA]</scope>
    <source>
        <strain evidence="1 2">LLAP12</strain>
    </source>
</reference>
<sequence length="41" mass="4856">MGGLRHYFMIKLSSFFSTLKPGMQDNYSQFEQRKRCPIKLA</sequence>
<dbReference type="AlphaFoldDB" id="G9EJ72"/>
<dbReference type="InParanoid" id="G9EJ72"/>
<evidence type="ECO:0000313" key="2">
    <source>
        <dbReference type="Proteomes" id="UP000002770"/>
    </source>
</evidence>
<accession>G9EJ72</accession>
<evidence type="ECO:0000313" key="1">
    <source>
        <dbReference type="EMBL" id="EHL32638.1"/>
    </source>
</evidence>
<proteinExistence type="predicted"/>
<dbReference type="HOGENOM" id="CLU_3272138_0_0_6"/>
<name>G9EJ72_9GAMM</name>
<gene>
    <name evidence="1" type="ORF">LDG_5229</name>
</gene>
<dbReference type="Proteomes" id="UP000002770">
    <property type="component" value="Unassembled WGS sequence"/>
</dbReference>
<dbReference type="STRING" id="658187.LDG_5229"/>
<dbReference type="EMBL" id="JH413796">
    <property type="protein sequence ID" value="EHL32638.1"/>
    <property type="molecule type" value="Genomic_DNA"/>
</dbReference>
<organism evidence="1 2">
    <name type="scientific">Legionella drancourtii LLAP12</name>
    <dbReference type="NCBI Taxonomy" id="658187"/>
    <lineage>
        <taxon>Bacteria</taxon>
        <taxon>Pseudomonadati</taxon>
        <taxon>Pseudomonadota</taxon>
        <taxon>Gammaproteobacteria</taxon>
        <taxon>Legionellales</taxon>
        <taxon>Legionellaceae</taxon>
        <taxon>Legionella</taxon>
    </lineage>
</organism>